<dbReference type="GeneID" id="25259481"/>
<protein>
    <submittedName>
        <fullName evidence="2">Uncharacterized protein</fullName>
    </submittedName>
</protein>
<comment type="caution">
    <text evidence="2">The sequence shown here is derived from an EMBL/GenBank/DDBJ whole genome shotgun (WGS) entry which is preliminary data.</text>
</comment>
<dbReference type="HOGENOM" id="CLU_1001455_0_0_1"/>
<evidence type="ECO:0000313" key="2">
    <source>
        <dbReference type="EMBL" id="KGG51674.1"/>
    </source>
</evidence>
<feature type="compositionally biased region" description="Low complexity" evidence="1">
    <location>
        <begin position="93"/>
        <end position="103"/>
    </location>
</feature>
<proteinExistence type="predicted"/>
<sequence length="278" mass="32129">MSRQCLSSKTKLSIAPQEIPVIVRPKFRLEEQIIQIEASPGTTETKGLPRIASPQREPEILEKISATKEEALFGRRMVYKGVNALKRLRKALSQSTQQEEQTSNPVLPAEPPKNQNELKKRDLPKQPILLSNEKMEEYLKRLLFQVYGENLDLDRWRSVSLSDLKHKFFIVATVMQDLNREIYNTDLLYLDSMDDLFSYLQIPRQTISIEKGNPIKEVFVNYSPDSIPQNLDTAQYKNSVTLKEERARFLNENYQLHLSYLASKKKNDATNESRGNIS</sequence>
<gene>
    <name evidence="2" type="ORF">DI09_2p510</name>
</gene>
<dbReference type="AlphaFoldDB" id="A0A098VS71"/>
<reference evidence="2 3" key="1">
    <citation type="submission" date="2014-04" db="EMBL/GenBank/DDBJ databases">
        <title>A new species of microsporidia sheds light on the evolution of extreme parasitism.</title>
        <authorList>
            <person name="Haag K.L."/>
            <person name="James T.Y."/>
            <person name="Larsson R."/>
            <person name="Schaer T.M."/>
            <person name="Refardt D."/>
            <person name="Pombert J.-F."/>
            <person name="Ebert D."/>
        </authorList>
    </citation>
    <scope>NUCLEOTIDE SEQUENCE [LARGE SCALE GENOMIC DNA]</scope>
    <source>
        <strain evidence="2 3">UGP3</strain>
        <tissue evidence="2">Spores</tissue>
    </source>
</reference>
<keyword evidence="3" id="KW-1185">Reference proteome</keyword>
<name>A0A098VS71_9MICR</name>
<evidence type="ECO:0000256" key="1">
    <source>
        <dbReference type="SAM" id="MobiDB-lite"/>
    </source>
</evidence>
<organism evidence="2 3">
    <name type="scientific">Mitosporidium daphniae</name>
    <dbReference type="NCBI Taxonomy" id="1485682"/>
    <lineage>
        <taxon>Eukaryota</taxon>
        <taxon>Fungi</taxon>
        <taxon>Fungi incertae sedis</taxon>
        <taxon>Microsporidia</taxon>
        <taxon>Mitosporidium</taxon>
    </lineage>
</organism>
<dbReference type="EMBL" id="JMKJ01000222">
    <property type="protein sequence ID" value="KGG51674.1"/>
    <property type="molecule type" value="Genomic_DNA"/>
</dbReference>
<evidence type="ECO:0000313" key="3">
    <source>
        <dbReference type="Proteomes" id="UP000029725"/>
    </source>
</evidence>
<accession>A0A098VS71</accession>
<dbReference type="VEuPathDB" id="MicrosporidiaDB:DI09_2p510"/>
<dbReference type="RefSeq" id="XP_013238101.1">
    <property type="nucleotide sequence ID" value="XM_013382647.1"/>
</dbReference>
<dbReference type="Proteomes" id="UP000029725">
    <property type="component" value="Unassembled WGS sequence"/>
</dbReference>
<feature type="region of interest" description="Disordered" evidence="1">
    <location>
        <begin position="93"/>
        <end position="125"/>
    </location>
</feature>